<dbReference type="Proteomes" id="UP001200145">
    <property type="component" value="Unassembled WGS sequence"/>
</dbReference>
<dbReference type="CDD" id="cd08916">
    <property type="entry name" value="TrHb3_P"/>
    <property type="match status" value="1"/>
</dbReference>
<evidence type="ECO:0000256" key="1">
    <source>
        <dbReference type="ARBA" id="ARBA00022448"/>
    </source>
</evidence>
<sequence>MKKDIANRSDIELLINRFYEQVKTNDQIGHFFTTDRKVNWEHHLPIMYNFWENILFYTGQYNGNPMAVHKQLHQEFPLSRADFAEWLLLFKNTADELFEGDNTELIKQRAQSIALVMELKIVHGNNTSSIT</sequence>
<keyword evidence="1" id="KW-0813">Transport</keyword>
<keyword evidence="3" id="KW-0479">Metal-binding</keyword>
<dbReference type="Pfam" id="PF01152">
    <property type="entry name" value="Bac_globin"/>
    <property type="match status" value="1"/>
</dbReference>
<organism evidence="5 6">
    <name type="scientific">Flavihumibacter fluminis</name>
    <dbReference type="NCBI Taxonomy" id="2909236"/>
    <lineage>
        <taxon>Bacteria</taxon>
        <taxon>Pseudomonadati</taxon>
        <taxon>Bacteroidota</taxon>
        <taxon>Chitinophagia</taxon>
        <taxon>Chitinophagales</taxon>
        <taxon>Chitinophagaceae</taxon>
        <taxon>Flavihumibacter</taxon>
    </lineage>
</organism>
<evidence type="ECO:0000313" key="6">
    <source>
        <dbReference type="Proteomes" id="UP001200145"/>
    </source>
</evidence>
<dbReference type="InterPro" id="IPR012292">
    <property type="entry name" value="Globin/Proto"/>
</dbReference>
<dbReference type="InterPro" id="IPR009050">
    <property type="entry name" value="Globin-like_sf"/>
</dbReference>
<evidence type="ECO:0000256" key="3">
    <source>
        <dbReference type="ARBA" id="ARBA00022723"/>
    </source>
</evidence>
<proteinExistence type="predicted"/>
<gene>
    <name evidence="5" type="ORF">L0U88_04530</name>
</gene>
<reference evidence="5 6" key="1">
    <citation type="submission" date="2022-01" db="EMBL/GenBank/DDBJ databases">
        <title>Flavihumibacter sp. nov., isolated from sediment of a river.</title>
        <authorList>
            <person name="Liu H."/>
        </authorList>
    </citation>
    <scope>NUCLEOTIDE SEQUENCE [LARGE SCALE GENOMIC DNA]</scope>
    <source>
        <strain evidence="5 6">RY-1</strain>
    </source>
</reference>
<comment type="caution">
    <text evidence="5">The sequence shown here is derived from an EMBL/GenBank/DDBJ whole genome shotgun (WGS) entry which is preliminary data.</text>
</comment>
<protein>
    <submittedName>
        <fullName evidence="5">Group III truncated hemoglobin</fullName>
    </submittedName>
</protein>
<name>A0ABS9BF34_9BACT</name>
<evidence type="ECO:0000313" key="5">
    <source>
        <dbReference type="EMBL" id="MCF1713895.1"/>
    </source>
</evidence>
<accession>A0ABS9BF34</accession>
<dbReference type="SUPFAM" id="SSF46458">
    <property type="entry name" value="Globin-like"/>
    <property type="match status" value="1"/>
</dbReference>
<dbReference type="InterPro" id="IPR001486">
    <property type="entry name" value="Hemoglobin_trunc"/>
</dbReference>
<keyword evidence="6" id="KW-1185">Reference proteome</keyword>
<keyword evidence="2" id="KW-0349">Heme</keyword>
<dbReference type="EMBL" id="JAKEVY010000001">
    <property type="protein sequence ID" value="MCF1713895.1"/>
    <property type="molecule type" value="Genomic_DNA"/>
</dbReference>
<evidence type="ECO:0000256" key="2">
    <source>
        <dbReference type="ARBA" id="ARBA00022617"/>
    </source>
</evidence>
<dbReference type="Gene3D" id="1.10.490.10">
    <property type="entry name" value="Globins"/>
    <property type="match status" value="1"/>
</dbReference>
<dbReference type="RefSeq" id="WP_234864422.1">
    <property type="nucleotide sequence ID" value="NZ_JAKEVY010000001.1"/>
</dbReference>
<keyword evidence="4" id="KW-0408">Iron</keyword>
<evidence type="ECO:0000256" key="4">
    <source>
        <dbReference type="ARBA" id="ARBA00023004"/>
    </source>
</evidence>